<name>A0A2H4VNZ7_9EURY</name>
<dbReference type="EMBL" id="CP017768">
    <property type="protein sequence ID" value="AUB59821.1"/>
    <property type="molecule type" value="Genomic_DNA"/>
</dbReference>
<dbReference type="EMBL" id="CP017768">
    <property type="protein sequence ID" value="AUB60165.1"/>
    <property type="molecule type" value="Genomic_DNA"/>
</dbReference>
<evidence type="ECO:0000313" key="4">
    <source>
        <dbReference type="Proteomes" id="UP000232631"/>
    </source>
</evidence>
<gene>
    <name evidence="2" type="ORF">BK009_03510</name>
    <name evidence="3" type="ORF">BK009_05400</name>
</gene>
<sequence length="400" mass="47636">MLNRKILAPIDSLFDQSYKLSYFCEDLSKYEENHLKSIERDDNVFNSLNTWYKKDIFHIEVLVSFCPECFSKSVIKNGVKERKLYFYDEGVVNAEIQMYKCKKCGKKFKTDISDIVDDNSNFSNEFKEKCVELAGLFLGSIRKIAYKIKKDTGISVSRQTIENWILGYEIPKKEVKNLYSGYYIFDVEWIKLNGFWNYRFALFDSKQNIIVADEIYSKENSTNIQKFLEESTRNQKKIAITSDLDEKYKPIIEGLEFTHQWCLFHVFKNINKKIKEYIRDNELSDDELENIRQEKLEIFSLFNSKSFKEARTRMDEILNQIKDYSKVIQSIIMDSLMPYFKTYFSYLLDENIERTSNKLENQFQKTFPKSIKRIMKIKKGAMSRINIRIEILNQIKVFDS</sequence>
<dbReference type="RefSeq" id="WP_100909065.1">
    <property type="nucleotide sequence ID" value="NZ_CP017768.1"/>
</dbReference>
<evidence type="ECO:0000313" key="3">
    <source>
        <dbReference type="EMBL" id="AUB60165.1"/>
    </source>
</evidence>
<evidence type="ECO:0008006" key="5">
    <source>
        <dbReference type="Google" id="ProtNLM"/>
    </source>
</evidence>
<dbReference type="KEGG" id="msub:BK009_03510"/>
<dbReference type="Proteomes" id="UP000232631">
    <property type="component" value="Chromosome"/>
</dbReference>
<protein>
    <recommendedName>
        <fullName evidence="5">Transposase</fullName>
    </recommendedName>
</protein>
<feature type="coiled-coil region" evidence="1">
    <location>
        <begin position="274"/>
        <end position="327"/>
    </location>
</feature>
<dbReference type="AlphaFoldDB" id="A0A2H4VNZ7"/>
<proteinExistence type="predicted"/>
<keyword evidence="1" id="KW-0175">Coiled coil</keyword>
<reference evidence="2 4" key="1">
    <citation type="submission" date="2016-10" db="EMBL/GenBank/DDBJ databases">
        <title>Comparative genomics between deep and shallow subseafloor isolates.</title>
        <authorList>
            <person name="Ishii S."/>
            <person name="Miller J.R."/>
            <person name="Sutton G."/>
            <person name="Suzuki S."/>
            <person name="Methe B."/>
            <person name="Inagaki F."/>
            <person name="Imachi H."/>
        </authorList>
    </citation>
    <scope>NUCLEOTIDE SEQUENCE [LARGE SCALE GENOMIC DNA]</scope>
    <source>
        <strain evidence="2 4">A8p</strain>
    </source>
</reference>
<evidence type="ECO:0000313" key="2">
    <source>
        <dbReference type="EMBL" id="AUB59821.1"/>
    </source>
</evidence>
<keyword evidence="4" id="KW-1185">Reference proteome</keyword>
<accession>A0A2H4VNZ7</accession>
<dbReference type="GeneID" id="35125904"/>
<evidence type="ECO:0000256" key="1">
    <source>
        <dbReference type="SAM" id="Coils"/>
    </source>
</evidence>
<dbReference type="KEGG" id="msub:BK009_05400"/>
<organism evidence="2 4">
    <name type="scientific">Methanobacterium subterraneum</name>
    <dbReference type="NCBI Taxonomy" id="59277"/>
    <lineage>
        <taxon>Archaea</taxon>
        <taxon>Methanobacteriati</taxon>
        <taxon>Methanobacteriota</taxon>
        <taxon>Methanomada group</taxon>
        <taxon>Methanobacteria</taxon>
        <taxon>Methanobacteriales</taxon>
        <taxon>Methanobacteriaceae</taxon>
        <taxon>Methanobacterium</taxon>
    </lineage>
</organism>